<keyword evidence="1" id="KW-0732">Signal</keyword>
<dbReference type="Proteomes" id="UP000823561">
    <property type="component" value="Chromosome 7"/>
</dbReference>
<feature type="signal peptide" evidence="1">
    <location>
        <begin position="1"/>
        <end position="20"/>
    </location>
</feature>
<sequence length="79" mass="8933">MLTLPRRLLLALSLMPTSAGHSIADLRFLGVERISRISPKRRGGDLDKTLLQRECFWIFELGSLCPKGMNEDLNLSCFL</sequence>
<keyword evidence="3" id="KW-1185">Reference proteome</keyword>
<gene>
    <name evidence="2" type="ORF">AALO_G00096320</name>
</gene>
<feature type="chain" id="PRO_5043406093" description="Secreted protein" evidence="1">
    <location>
        <begin position="21"/>
        <end position="79"/>
    </location>
</feature>
<evidence type="ECO:0008006" key="4">
    <source>
        <dbReference type="Google" id="ProtNLM"/>
    </source>
</evidence>
<evidence type="ECO:0000313" key="3">
    <source>
        <dbReference type="Proteomes" id="UP000823561"/>
    </source>
</evidence>
<protein>
    <recommendedName>
        <fullName evidence="4">Secreted protein</fullName>
    </recommendedName>
</protein>
<reference evidence="2" key="1">
    <citation type="submission" date="2020-10" db="EMBL/GenBank/DDBJ databases">
        <title>Chromosome-scale genome assembly of the Allis shad, Alosa alosa.</title>
        <authorList>
            <person name="Margot Z."/>
            <person name="Christophe K."/>
            <person name="Cabau C."/>
            <person name="Louis A."/>
            <person name="Berthelot C."/>
            <person name="Parey E."/>
            <person name="Roest Crollius H."/>
            <person name="Montfort J."/>
            <person name="Robinson-Rechavi M."/>
            <person name="Bucao C."/>
            <person name="Bouchez O."/>
            <person name="Gislard M."/>
            <person name="Lluch J."/>
            <person name="Milhes M."/>
            <person name="Lampietro C."/>
            <person name="Lopez Roques C."/>
            <person name="Donnadieu C."/>
            <person name="Braasch I."/>
            <person name="Desvignes T."/>
            <person name="Postlethwait J."/>
            <person name="Bobe J."/>
            <person name="Guiguen Y."/>
        </authorList>
    </citation>
    <scope>NUCLEOTIDE SEQUENCE</scope>
    <source>
        <strain evidence="2">M-15738</strain>
        <tissue evidence="2">Blood</tissue>
    </source>
</reference>
<proteinExistence type="predicted"/>
<name>A0AAV6GTJ4_9TELE</name>
<dbReference type="EMBL" id="JADWDJ010000007">
    <property type="protein sequence ID" value="KAG5278200.1"/>
    <property type="molecule type" value="Genomic_DNA"/>
</dbReference>
<accession>A0AAV6GTJ4</accession>
<evidence type="ECO:0000256" key="1">
    <source>
        <dbReference type="SAM" id="SignalP"/>
    </source>
</evidence>
<evidence type="ECO:0000313" key="2">
    <source>
        <dbReference type="EMBL" id="KAG5278200.1"/>
    </source>
</evidence>
<comment type="caution">
    <text evidence="2">The sequence shown here is derived from an EMBL/GenBank/DDBJ whole genome shotgun (WGS) entry which is preliminary data.</text>
</comment>
<dbReference type="AlphaFoldDB" id="A0AAV6GTJ4"/>
<organism evidence="2 3">
    <name type="scientific">Alosa alosa</name>
    <name type="common">allis shad</name>
    <dbReference type="NCBI Taxonomy" id="278164"/>
    <lineage>
        <taxon>Eukaryota</taxon>
        <taxon>Metazoa</taxon>
        <taxon>Chordata</taxon>
        <taxon>Craniata</taxon>
        <taxon>Vertebrata</taxon>
        <taxon>Euteleostomi</taxon>
        <taxon>Actinopterygii</taxon>
        <taxon>Neopterygii</taxon>
        <taxon>Teleostei</taxon>
        <taxon>Clupei</taxon>
        <taxon>Clupeiformes</taxon>
        <taxon>Clupeoidei</taxon>
        <taxon>Clupeidae</taxon>
        <taxon>Alosa</taxon>
    </lineage>
</organism>